<dbReference type="Proteomes" id="UP000295711">
    <property type="component" value="Unassembled WGS sequence"/>
</dbReference>
<reference evidence="6 7" key="1">
    <citation type="submission" date="2019-03" db="EMBL/GenBank/DDBJ databases">
        <title>Genomic Encyclopedia of Type Strains, Phase IV (KMG-IV): sequencing the most valuable type-strain genomes for metagenomic binning, comparative biology and taxonomic classification.</title>
        <authorList>
            <person name="Goeker M."/>
        </authorList>
    </citation>
    <scope>NUCLEOTIDE SEQUENCE [LARGE SCALE GENOMIC DNA]</scope>
    <source>
        <strain evidence="6 7">DSM 28559</strain>
    </source>
</reference>
<comment type="caution">
    <text evidence="6">The sequence shown here is derived from an EMBL/GenBank/DDBJ whole genome shotgun (WGS) entry which is preliminary data.</text>
</comment>
<dbReference type="GO" id="GO:0003700">
    <property type="term" value="F:DNA-binding transcription factor activity"/>
    <property type="evidence" value="ECO:0007669"/>
    <property type="project" value="InterPro"/>
</dbReference>
<sequence length="307" mass="35222">MNWQHLIYFKKVAECEHLTRASEELFISTSALSKAIANLEEELGIVLFEKSGRNIQLNRYGKMFYNYVVKATGEIEEGIHFIQRAANVYTRNIHVSTIFSVGTNYLPELLSRFNKEYPQIHIELSQKTTRQILSELSANQLDLGFCSEFNQAEEYPFINRDLLYAEEIFLAIPAEHPLADRTEVCFEDIHDETFISYNHATGIASTISKAIEKTAGPDFHLKTVFSVNDPYTITHMVAKGLGLGFVIENSSLYTANIKLLKVTDLNFFHPIYMVWKDNVYMSPAANALRKYALCHRNLRTPYIRPAF</sequence>
<dbReference type="InterPro" id="IPR036388">
    <property type="entry name" value="WH-like_DNA-bd_sf"/>
</dbReference>
<dbReference type="SUPFAM" id="SSF46785">
    <property type="entry name" value="Winged helix' DNA-binding domain"/>
    <property type="match status" value="1"/>
</dbReference>
<feature type="domain" description="HTH lysR-type" evidence="5">
    <location>
        <begin position="1"/>
        <end position="58"/>
    </location>
</feature>
<evidence type="ECO:0000313" key="6">
    <source>
        <dbReference type="EMBL" id="TCO84991.1"/>
    </source>
</evidence>
<protein>
    <submittedName>
        <fullName evidence="6">LysR family transcriptional regulator</fullName>
    </submittedName>
</protein>
<dbReference type="GO" id="GO:0003677">
    <property type="term" value="F:DNA binding"/>
    <property type="evidence" value="ECO:0007669"/>
    <property type="project" value="UniProtKB-KW"/>
</dbReference>
<dbReference type="RefSeq" id="WP_132090145.1">
    <property type="nucleotide sequence ID" value="NZ_JANKAQ010000004.1"/>
</dbReference>
<evidence type="ECO:0000256" key="1">
    <source>
        <dbReference type="ARBA" id="ARBA00009437"/>
    </source>
</evidence>
<dbReference type="Gene3D" id="3.40.190.290">
    <property type="match status" value="1"/>
</dbReference>
<dbReference type="Pfam" id="PF00126">
    <property type="entry name" value="HTH_1"/>
    <property type="match status" value="1"/>
</dbReference>
<dbReference type="OrthoDB" id="1652954at2"/>
<name>A0A4R2LCT2_9FIRM</name>
<dbReference type="Gene3D" id="1.10.10.10">
    <property type="entry name" value="Winged helix-like DNA-binding domain superfamily/Winged helix DNA-binding domain"/>
    <property type="match status" value="1"/>
</dbReference>
<proteinExistence type="inferred from homology"/>
<dbReference type="InterPro" id="IPR005119">
    <property type="entry name" value="LysR_subst-bd"/>
</dbReference>
<dbReference type="Pfam" id="PF03466">
    <property type="entry name" value="LysR_substrate"/>
    <property type="match status" value="1"/>
</dbReference>
<keyword evidence="4" id="KW-0804">Transcription</keyword>
<keyword evidence="2" id="KW-0805">Transcription regulation</keyword>
<gene>
    <name evidence="6" type="ORF">EV212_10439</name>
</gene>
<dbReference type="PRINTS" id="PR00039">
    <property type="entry name" value="HTHLYSR"/>
</dbReference>
<dbReference type="SUPFAM" id="SSF53850">
    <property type="entry name" value="Periplasmic binding protein-like II"/>
    <property type="match status" value="1"/>
</dbReference>
<keyword evidence="3" id="KW-0238">DNA-binding</keyword>
<dbReference type="PROSITE" id="PS50931">
    <property type="entry name" value="HTH_LYSR"/>
    <property type="match status" value="1"/>
</dbReference>
<dbReference type="PANTHER" id="PTHR30346:SF28">
    <property type="entry name" value="HTH-TYPE TRANSCRIPTIONAL REGULATOR CYNR"/>
    <property type="match status" value="1"/>
</dbReference>
<dbReference type="EMBL" id="SLXA01000004">
    <property type="protein sequence ID" value="TCO84991.1"/>
    <property type="molecule type" value="Genomic_DNA"/>
</dbReference>
<keyword evidence="7" id="KW-1185">Reference proteome</keyword>
<dbReference type="PANTHER" id="PTHR30346">
    <property type="entry name" value="TRANSCRIPTIONAL DUAL REGULATOR HCAR-RELATED"/>
    <property type="match status" value="1"/>
</dbReference>
<evidence type="ECO:0000256" key="3">
    <source>
        <dbReference type="ARBA" id="ARBA00023125"/>
    </source>
</evidence>
<evidence type="ECO:0000256" key="4">
    <source>
        <dbReference type="ARBA" id="ARBA00023163"/>
    </source>
</evidence>
<dbReference type="AlphaFoldDB" id="A0A4R2LCT2"/>
<comment type="similarity">
    <text evidence="1">Belongs to the LysR transcriptional regulatory family.</text>
</comment>
<dbReference type="FunFam" id="1.10.10.10:FF:000001">
    <property type="entry name" value="LysR family transcriptional regulator"/>
    <property type="match status" value="1"/>
</dbReference>
<evidence type="ECO:0000259" key="5">
    <source>
        <dbReference type="PROSITE" id="PS50931"/>
    </source>
</evidence>
<dbReference type="GO" id="GO:0032993">
    <property type="term" value="C:protein-DNA complex"/>
    <property type="evidence" value="ECO:0007669"/>
    <property type="project" value="TreeGrafter"/>
</dbReference>
<accession>A0A4R2LCT2</accession>
<evidence type="ECO:0000313" key="7">
    <source>
        <dbReference type="Proteomes" id="UP000295711"/>
    </source>
</evidence>
<evidence type="ECO:0000256" key="2">
    <source>
        <dbReference type="ARBA" id="ARBA00023015"/>
    </source>
</evidence>
<dbReference type="InterPro" id="IPR000847">
    <property type="entry name" value="LysR_HTH_N"/>
</dbReference>
<dbReference type="InterPro" id="IPR036390">
    <property type="entry name" value="WH_DNA-bd_sf"/>
</dbReference>
<organism evidence="6 7">
    <name type="scientific">Frisingicoccus caecimuris</name>
    <dbReference type="NCBI Taxonomy" id="1796636"/>
    <lineage>
        <taxon>Bacteria</taxon>
        <taxon>Bacillati</taxon>
        <taxon>Bacillota</taxon>
        <taxon>Clostridia</taxon>
        <taxon>Lachnospirales</taxon>
        <taxon>Lachnospiraceae</taxon>
        <taxon>Frisingicoccus</taxon>
    </lineage>
</organism>